<dbReference type="InterPro" id="IPR036645">
    <property type="entry name" value="Elafin-like_sf"/>
</dbReference>
<keyword evidence="3" id="KW-1185">Reference proteome</keyword>
<sequence>HPGFCPASPKQASCSTPLDKTLCQVDADCLPNQKCCLSKNKKQCVTSLKEKSGKCPVPKAKCPFPPPPMCEGDGNCPGDQKCCTPFCQRLCTNPVTGERIH</sequence>
<dbReference type="Gene3D" id="4.10.75.10">
    <property type="entry name" value="Elafin-like"/>
    <property type="match status" value="2"/>
</dbReference>
<dbReference type="AlphaFoldDB" id="A0A8J6BIW1"/>
<dbReference type="InterPro" id="IPR008197">
    <property type="entry name" value="WAP_dom"/>
</dbReference>
<dbReference type="PROSITE" id="PS51390">
    <property type="entry name" value="WAP"/>
    <property type="match status" value="1"/>
</dbReference>
<gene>
    <name evidence="2" type="ORF">GDO78_019956</name>
</gene>
<feature type="domain" description="WAP" evidence="1">
    <location>
        <begin position="48"/>
        <end position="95"/>
    </location>
</feature>
<protein>
    <recommendedName>
        <fullName evidence="1">WAP domain-containing protein</fullName>
    </recommendedName>
</protein>
<feature type="non-terminal residue" evidence="2">
    <location>
        <position position="1"/>
    </location>
</feature>
<accession>A0A8J6BIW1</accession>
<evidence type="ECO:0000259" key="1">
    <source>
        <dbReference type="PROSITE" id="PS51390"/>
    </source>
</evidence>
<dbReference type="GO" id="GO:0005576">
    <property type="term" value="C:extracellular region"/>
    <property type="evidence" value="ECO:0007669"/>
    <property type="project" value="InterPro"/>
</dbReference>
<reference evidence="2" key="1">
    <citation type="thesis" date="2020" institute="ProQuest LLC" country="789 East Eisenhower Parkway, Ann Arbor, MI, USA">
        <title>Comparative Genomics and Chromosome Evolution.</title>
        <authorList>
            <person name="Mudd A.B."/>
        </authorList>
    </citation>
    <scope>NUCLEOTIDE SEQUENCE</scope>
    <source>
        <strain evidence="2">HN-11 Male</strain>
        <tissue evidence="2">Kidney and liver</tissue>
    </source>
</reference>
<organism evidence="2 3">
    <name type="scientific">Eleutherodactylus coqui</name>
    <name type="common">Puerto Rican coqui</name>
    <dbReference type="NCBI Taxonomy" id="57060"/>
    <lineage>
        <taxon>Eukaryota</taxon>
        <taxon>Metazoa</taxon>
        <taxon>Chordata</taxon>
        <taxon>Craniata</taxon>
        <taxon>Vertebrata</taxon>
        <taxon>Euteleostomi</taxon>
        <taxon>Amphibia</taxon>
        <taxon>Batrachia</taxon>
        <taxon>Anura</taxon>
        <taxon>Neobatrachia</taxon>
        <taxon>Hyloidea</taxon>
        <taxon>Eleutherodactylidae</taxon>
        <taxon>Eleutherodactylinae</taxon>
        <taxon>Eleutherodactylus</taxon>
        <taxon>Eleutherodactylus</taxon>
    </lineage>
</organism>
<dbReference type="EMBL" id="WNTK01004461">
    <property type="protein sequence ID" value="KAG9464420.1"/>
    <property type="molecule type" value="Genomic_DNA"/>
</dbReference>
<dbReference type="GO" id="GO:0030414">
    <property type="term" value="F:peptidase inhibitor activity"/>
    <property type="evidence" value="ECO:0007669"/>
    <property type="project" value="InterPro"/>
</dbReference>
<evidence type="ECO:0000313" key="3">
    <source>
        <dbReference type="Proteomes" id="UP000770717"/>
    </source>
</evidence>
<proteinExistence type="predicted"/>
<dbReference type="SMART" id="SM00217">
    <property type="entry name" value="WAP"/>
    <property type="match status" value="2"/>
</dbReference>
<dbReference type="OrthoDB" id="4473401at2759"/>
<dbReference type="PRINTS" id="PR00003">
    <property type="entry name" value="4DISULPHCORE"/>
</dbReference>
<evidence type="ECO:0000313" key="2">
    <source>
        <dbReference type="EMBL" id="KAG9464420.1"/>
    </source>
</evidence>
<name>A0A8J6BIW1_ELECQ</name>
<comment type="caution">
    <text evidence="2">The sequence shown here is derived from an EMBL/GenBank/DDBJ whole genome shotgun (WGS) entry which is preliminary data.</text>
</comment>
<dbReference type="SUPFAM" id="SSF57256">
    <property type="entry name" value="Elafin-like"/>
    <property type="match status" value="2"/>
</dbReference>
<dbReference type="Pfam" id="PF00095">
    <property type="entry name" value="WAP"/>
    <property type="match status" value="2"/>
</dbReference>
<dbReference type="Proteomes" id="UP000770717">
    <property type="component" value="Unassembled WGS sequence"/>
</dbReference>